<evidence type="ECO:0000256" key="3">
    <source>
        <dbReference type="ARBA" id="ARBA00022989"/>
    </source>
</evidence>
<feature type="transmembrane region" description="Helical" evidence="7">
    <location>
        <begin position="103"/>
        <end position="129"/>
    </location>
</feature>
<dbReference type="InterPro" id="IPR007273">
    <property type="entry name" value="SCAMP"/>
</dbReference>
<evidence type="ECO:0000256" key="7">
    <source>
        <dbReference type="SAM" id="Phobius"/>
    </source>
</evidence>
<evidence type="ECO:0000313" key="8">
    <source>
        <dbReference type="EMBL" id="OCB86760.1"/>
    </source>
</evidence>
<evidence type="ECO:0000256" key="2">
    <source>
        <dbReference type="ARBA" id="ARBA00022692"/>
    </source>
</evidence>
<evidence type="ECO:0000313" key="9">
    <source>
        <dbReference type="Proteomes" id="UP000757232"/>
    </source>
</evidence>
<gene>
    <name evidence="8" type="ORF">A7U60_g6222</name>
</gene>
<dbReference type="GO" id="GO:0015031">
    <property type="term" value="P:protein transport"/>
    <property type="evidence" value="ECO:0007669"/>
    <property type="project" value="InterPro"/>
</dbReference>
<feature type="coiled-coil region" evidence="5">
    <location>
        <begin position="44"/>
        <end position="71"/>
    </location>
</feature>
<keyword evidence="5" id="KW-0175">Coiled coil</keyword>
<keyword evidence="9" id="KW-1185">Reference proteome</keyword>
<dbReference type="Proteomes" id="UP000757232">
    <property type="component" value="Unassembled WGS sequence"/>
</dbReference>
<dbReference type="AlphaFoldDB" id="A0A9Q5N2D6"/>
<accession>A0A9Q5N2D6</accession>
<keyword evidence="3 7" id="KW-1133">Transmembrane helix</keyword>
<evidence type="ECO:0000256" key="6">
    <source>
        <dbReference type="SAM" id="MobiDB-lite"/>
    </source>
</evidence>
<sequence length="272" mass="31022">MNNAPLENPFASTDSLDKNPFEDPGASTHSASTSAYDASVAAREAELRRREEELNARARELSQQQEYMQRRRKNNWPKFFPLIYHDIDDEIPADSRPLMYHLYYLWLILAATLIVNMIACIFILVSGASDGGKDLGSSIGYIFVIGALSFLLWYRPIYNAYMKEQALYYYFYFFFCGWHLVFSIYMIIGIPATGSAGFINMIQMYVNGHIAAGVLATIATAGWIFQGLGNLFYYRQIWMHHNAQGHTFDNAKSELATHWAKRQLFGGRSNPS</sequence>
<feature type="compositionally biased region" description="Polar residues" evidence="6">
    <location>
        <begin position="27"/>
        <end position="36"/>
    </location>
</feature>
<evidence type="ECO:0000256" key="1">
    <source>
        <dbReference type="ARBA" id="ARBA00004141"/>
    </source>
</evidence>
<dbReference type="GO" id="GO:0055038">
    <property type="term" value="C:recycling endosome membrane"/>
    <property type="evidence" value="ECO:0007669"/>
    <property type="project" value="TreeGrafter"/>
</dbReference>
<name>A0A9Q5N2D6_SANBA</name>
<organism evidence="8 9">
    <name type="scientific">Sanghuangporus baumii</name>
    <name type="common">Phellinus baumii</name>
    <dbReference type="NCBI Taxonomy" id="108892"/>
    <lineage>
        <taxon>Eukaryota</taxon>
        <taxon>Fungi</taxon>
        <taxon>Dikarya</taxon>
        <taxon>Basidiomycota</taxon>
        <taxon>Agaricomycotina</taxon>
        <taxon>Agaricomycetes</taxon>
        <taxon>Hymenochaetales</taxon>
        <taxon>Hymenochaetaceae</taxon>
        <taxon>Sanghuangporus</taxon>
    </lineage>
</organism>
<feature type="transmembrane region" description="Helical" evidence="7">
    <location>
        <begin position="135"/>
        <end position="154"/>
    </location>
</feature>
<evidence type="ECO:0000256" key="5">
    <source>
        <dbReference type="SAM" id="Coils"/>
    </source>
</evidence>
<dbReference type="OrthoDB" id="242866at2759"/>
<dbReference type="EMBL" id="LNZH02000199">
    <property type="protein sequence ID" value="OCB86760.1"/>
    <property type="molecule type" value="Genomic_DNA"/>
</dbReference>
<feature type="transmembrane region" description="Helical" evidence="7">
    <location>
        <begin position="166"/>
        <end position="190"/>
    </location>
</feature>
<dbReference type="Pfam" id="PF04144">
    <property type="entry name" value="SCAMP"/>
    <property type="match status" value="1"/>
</dbReference>
<protein>
    <submittedName>
        <fullName evidence="8">Scamp-domain-containing protein</fullName>
    </submittedName>
</protein>
<evidence type="ECO:0000256" key="4">
    <source>
        <dbReference type="ARBA" id="ARBA00023136"/>
    </source>
</evidence>
<feature type="transmembrane region" description="Helical" evidence="7">
    <location>
        <begin position="210"/>
        <end position="234"/>
    </location>
</feature>
<feature type="compositionally biased region" description="Polar residues" evidence="6">
    <location>
        <begin position="1"/>
        <end position="14"/>
    </location>
</feature>
<dbReference type="GO" id="GO:0032588">
    <property type="term" value="C:trans-Golgi network membrane"/>
    <property type="evidence" value="ECO:0007669"/>
    <property type="project" value="TreeGrafter"/>
</dbReference>
<dbReference type="PANTHER" id="PTHR10687">
    <property type="entry name" value="SECRETORY CARRIER-ASSOCIATED MEMBRANE PROTEIN SCAMP"/>
    <property type="match status" value="1"/>
</dbReference>
<keyword evidence="4 7" id="KW-0472">Membrane</keyword>
<dbReference type="PANTHER" id="PTHR10687:SF90">
    <property type="entry name" value="SECRETORY CARRIER MEMBRANE PROTEIN"/>
    <property type="match status" value="1"/>
</dbReference>
<comment type="subcellular location">
    <subcellularLocation>
        <location evidence="1">Membrane</location>
        <topology evidence="1">Multi-pass membrane protein</topology>
    </subcellularLocation>
</comment>
<keyword evidence="2 7" id="KW-0812">Transmembrane</keyword>
<reference evidence="8" key="1">
    <citation type="submission" date="2016-06" db="EMBL/GenBank/DDBJ databases">
        <title>Draft Genome sequence of the fungus Inonotus baumii.</title>
        <authorList>
            <person name="Zhu H."/>
            <person name="Lin W."/>
        </authorList>
    </citation>
    <scope>NUCLEOTIDE SEQUENCE</scope>
    <source>
        <strain evidence="8">821</strain>
    </source>
</reference>
<feature type="region of interest" description="Disordered" evidence="6">
    <location>
        <begin position="1"/>
        <end position="38"/>
    </location>
</feature>
<comment type="caution">
    <text evidence="8">The sequence shown here is derived from an EMBL/GenBank/DDBJ whole genome shotgun (WGS) entry which is preliminary data.</text>
</comment>
<proteinExistence type="predicted"/>